<sequence length="199" mass="22437">MANLKEILGDSFNSLPEDIKSKYKNIDLVDSANYIEKSKFDEVSQSKKQLEKDIKDRNKQLEDLKKSTGDNEELKKQIEQLQSDNKKKDEDHQAELKDLKLTNAIKLAISGKAQDTDLVAGLIDKTKLILSEDGKITGLDEQVKSLEENKAFLFKSEEKNNNNPLPGFRVGNDGNQKHNDPGISMRDAIASHIQSQIQK</sequence>
<evidence type="ECO:0000313" key="4">
    <source>
        <dbReference type="Proteomes" id="UP000783390"/>
    </source>
</evidence>
<organism evidence="3 4">
    <name type="scientific">Clostridium moniliforme</name>
    <dbReference type="NCBI Taxonomy" id="39489"/>
    <lineage>
        <taxon>Bacteria</taxon>
        <taxon>Bacillati</taxon>
        <taxon>Bacillota</taxon>
        <taxon>Clostridia</taxon>
        <taxon>Eubacteriales</taxon>
        <taxon>Clostridiaceae</taxon>
        <taxon>Clostridium</taxon>
    </lineage>
</organism>
<keyword evidence="4" id="KW-1185">Reference proteome</keyword>
<dbReference type="RefSeq" id="WP_209796749.1">
    <property type="nucleotide sequence ID" value="NZ_JAGGJZ010000003.1"/>
</dbReference>
<protein>
    <submittedName>
        <fullName evidence="3">Gas vesicle protein</fullName>
    </submittedName>
</protein>
<dbReference type="EMBL" id="JAGGJZ010000003">
    <property type="protein sequence ID" value="MBP1889863.1"/>
    <property type="molecule type" value="Genomic_DNA"/>
</dbReference>
<proteinExistence type="predicted"/>
<dbReference type="Proteomes" id="UP000783390">
    <property type="component" value="Unassembled WGS sequence"/>
</dbReference>
<evidence type="ECO:0000256" key="1">
    <source>
        <dbReference type="SAM" id="Coils"/>
    </source>
</evidence>
<evidence type="ECO:0000313" key="3">
    <source>
        <dbReference type="EMBL" id="MBP1889863.1"/>
    </source>
</evidence>
<feature type="coiled-coil region" evidence="1">
    <location>
        <begin position="40"/>
        <end position="91"/>
    </location>
</feature>
<dbReference type="InterPro" id="IPR009636">
    <property type="entry name" value="SCAF"/>
</dbReference>
<reference evidence="3 4" key="1">
    <citation type="submission" date="2021-03" db="EMBL/GenBank/DDBJ databases">
        <title>Genomic Encyclopedia of Type Strains, Phase IV (KMG-IV): sequencing the most valuable type-strain genomes for metagenomic binning, comparative biology and taxonomic classification.</title>
        <authorList>
            <person name="Goeker M."/>
        </authorList>
    </citation>
    <scope>NUCLEOTIDE SEQUENCE [LARGE SCALE GENOMIC DNA]</scope>
    <source>
        <strain evidence="3 4">DSM 3984</strain>
    </source>
</reference>
<dbReference type="Pfam" id="PF06810">
    <property type="entry name" value="Phage_scaffold"/>
    <property type="match status" value="1"/>
</dbReference>
<accession>A0ABS4F0U0</accession>
<name>A0ABS4F0U0_9CLOT</name>
<comment type="caution">
    <text evidence="3">The sequence shown here is derived from an EMBL/GenBank/DDBJ whole genome shotgun (WGS) entry which is preliminary data.</text>
</comment>
<gene>
    <name evidence="3" type="ORF">J2Z53_001446</name>
</gene>
<feature type="region of interest" description="Disordered" evidence="2">
    <location>
        <begin position="155"/>
        <end position="199"/>
    </location>
</feature>
<keyword evidence="1" id="KW-0175">Coiled coil</keyword>
<evidence type="ECO:0000256" key="2">
    <source>
        <dbReference type="SAM" id="MobiDB-lite"/>
    </source>
</evidence>